<dbReference type="InterPro" id="IPR014825">
    <property type="entry name" value="DNA_alkylation"/>
</dbReference>
<gene>
    <name evidence="1" type="ORF">IAA16_08835</name>
</gene>
<dbReference type="Pfam" id="PF08713">
    <property type="entry name" value="DNA_alkylation"/>
    <property type="match status" value="1"/>
</dbReference>
<evidence type="ECO:0000313" key="1">
    <source>
        <dbReference type="EMBL" id="MBU3850658.1"/>
    </source>
</evidence>
<dbReference type="EMBL" id="JAHLFV010000205">
    <property type="protein sequence ID" value="MBU3850658.1"/>
    <property type="molecule type" value="Genomic_DNA"/>
</dbReference>
<evidence type="ECO:0000313" key="2">
    <source>
        <dbReference type="Proteomes" id="UP000823914"/>
    </source>
</evidence>
<proteinExistence type="predicted"/>
<comment type="caution">
    <text evidence="1">The sequence shown here is derived from an EMBL/GenBank/DDBJ whole genome shotgun (WGS) entry which is preliminary data.</text>
</comment>
<reference evidence="1" key="2">
    <citation type="submission" date="2021-04" db="EMBL/GenBank/DDBJ databases">
        <authorList>
            <person name="Gilroy R."/>
        </authorList>
    </citation>
    <scope>NUCLEOTIDE SEQUENCE</scope>
    <source>
        <strain evidence="1">Gambia15-2214</strain>
    </source>
</reference>
<reference evidence="1" key="1">
    <citation type="journal article" date="2021" name="PeerJ">
        <title>Extensive microbial diversity within the chicken gut microbiome revealed by metagenomics and culture.</title>
        <authorList>
            <person name="Gilroy R."/>
            <person name="Ravi A."/>
            <person name="Getino M."/>
            <person name="Pursley I."/>
            <person name="Horton D.L."/>
            <person name="Alikhan N.F."/>
            <person name="Baker D."/>
            <person name="Gharbi K."/>
            <person name="Hall N."/>
            <person name="Watson M."/>
            <person name="Adriaenssens E.M."/>
            <person name="Foster-Nyarko E."/>
            <person name="Jarju S."/>
            <person name="Secka A."/>
            <person name="Antonio M."/>
            <person name="Oren A."/>
            <person name="Chaudhuri R.R."/>
            <person name="La Ragione R."/>
            <person name="Hildebrand F."/>
            <person name="Pallen M.J."/>
        </authorList>
    </citation>
    <scope>NUCLEOTIDE SEQUENCE</scope>
    <source>
        <strain evidence="1">Gambia15-2214</strain>
    </source>
</reference>
<organism evidence="1 2">
    <name type="scientific">Candidatus Treponema excrementipullorum</name>
    <dbReference type="NCBI Taxonomy" id="2838768"/>
    <lineage>
        <taxon>Bacteria</taxon>
        <taxon>Pseudomonadati</taxon>
        <taxon>Spirochaetota</taxon>
        <taxon>Spirochaetia</taxon>
        <taxon>Spirochaetales</taxon>
        <taxon>Treponemataceae</taxon>
        <taxon>Treponema</taxon>
    </lineage>
</organism>
<dbReference type="PANTHER" id="PTHR34070:SF1">
    <property type="entry name" value="DNA ALKYLATION REPAIR PROTEIN"/>
    <property type="match status" value="1"/>
</dbReference>
<dbReference type="Proteomes" id="UP000823914">
    <property type="component" value="Unassembled WGS sequence"/>
</dbReference>
<accession>A0A9E2L2R4</accession>
<protein>
    <submittedName>
        <fullName evidence="1">DNA alkylation repair protein</fullName>
    </submittedName>
</protein>
<dbReference type="SUPFAM" id="SSF48371">
    <property type="entry name" value="ARM repeat"/>
    <property type="match status" value="1"/>
</dbReference>
<dbReference type="CDD" id="cd06561">
    <property type="entry name" value="AlkD_like"/>
    <property type="match status" value="1"/>
</dbReference>
<sequence>MQDTEYKLFQQKLVPTVSPDAVIGVRIPVLRQLAKDSVKKIPKEDIQSFLEQLPHRYYDENNFHAFLIETIRNFDECLATTEKFLPYVDNWATCDSFCPGVFKKEPEKLLPYIPSWLNSAHTYTVRFGINMLLRLFLDEYFKPEYLDWVLQANRNQYYINMEVAWYFSVALVKQYETTLPYVQERRLNPWTHNKTIQKAIESRRLSENQKNFLKTLRYK</sequence>
<name>A0A9E2L2R4_9SPIR</name>
<dbReference type="InterPro" id="IPR016024">
    <property type="entry name" value="ARM-type_fold"/>
</dbReference>
<dbReference type="AlphaFoldDB" id="A0A9E2L2R4"/>
<dbReference type="PANTHER" id="PTHR34070">
    <property type="entry name" value="ARMADILLO-TYPE FOLD"/>
    <property type="match status" value="1"/>
</dbReference>
<dbReference type="Gene3D" id="1.25.10.90">
    <property type="match status" value="1"/>
</dbReference>